<dbReference type="EMBL" id="CDMZ01001232">
    <property type="protein sequence ID" value="CEM29382.1"/>
    <property type="molecule type" value="Genomic_DNA"/>
</dbReference>
<evidence type="ECO:0000256" key="1">
    <source>
        <dbReference type="SAM" id="MobiDB-lite"/>
    </source>
</evidence>
<reference evidence="3" key="1">
    <citation type="submission" date="2014-11" db="EMBL/GenBank/DDBJ databases">
        <authorList>
            <person name="Otto D Thomas"/>
            <person name="Naeem Raeece"/>
        </authorList>
    </citation>
    <scope>NUCLEOTIDE SEQUENCE</scope>
</reference>
<feature type="region of interest" description="Disordered" evidence="1">
    <location>
        <begin position="566"/>
        <end position="588"/>
    </location>
</feature>
<evidence type="ECO:0000313" key="3">
    <source>
        <dbReference type="EMBL" id="CEM29382.1"/>
    </source>
</evidence>
<accession>A0A0G4GI07</accession>
<evidence type="ECO:0000259" key="2">
    <source>
        <dbReference type="PROSITE" id="PS00028"/>
    </source>
</evidence>
<dbReference type="VEuPathDB" id="CryptoDB:Cvel_21978"/>
<feature type="domain" description="C2H2-type" evidence="2">
    <location>
        <begin position="539"/>
        <end position="561"/>
    </location>
</feature>
<dbReference type="InterPro" id="IPR013087">
    <property type="entry name" value="Znf_C2H2_type"/>
</dbReference>
<feature type="region of interest" description="Disordered" evidence="1">
    <location>
        <begin position="363"/>
        <end position="390"/>
    </location>
</feature>
<proteinExistence type="predicted"/>
<dbReference type="AlphaFoldDB" id="A0A0G4GI07"/>
<sequence>MLNPSDQLIIFFKAPSEWSNAKIRYAAGFDEKDTRSEWRVLEMQAWWDNPISFYDPKCSSTSPLERFVQKAPPWWRVTINGLRGVVCGFTDGTGWESSGNWDPPVTEWPPKGLYVLGKCTSQKEPLLLGFAVEFGGFRAEVNPEFFGSLHGGSAGANAQDDLSGQGMTLQTVGTHVPASLQQPFMVLMPMSVPGLPPFWSLRAPPFVAQDLPGHLTAVGARVPPPPPPPSHAKKRRTGRETSSPDSHFRACFIEISFSKDGGHEVSEKGPSDAASIDWQRWVGGHDLPADSLTGELQVHRMDAARKRRALLCGQLALISNFLSPDLCILEECDGPLLYRSRADRVFTKNGTLTVIIGDGRYASQEVKNRPPKNKKKPATTPPIPSTYDRTQEVREMEKSVAELVEAWQKVTTNDEGAWVDLSPDVLQAWLTKALAEVSEAERLVCFGQSRRNGCTAPVGGGASDEFALLPFLREKSPQISLSIRPLFAAKDYPNGDSSGDHPSSLDLSLDPQGHVISRVLEGELEQEASRRLNNEVFMCTLCKASCSTREKMKEHLDSAAHRLEVEAKRGRPQQQPQISPALGARLPPETASKMTQVGGFLWRPLPLSPQSSSAPSSSSPPIPAQSVCPTPVRALRMLRDEVGARGENSSHSSRSSSGNCDDSSSQSDSQRILMQMLHHRPRPKEKPFPYLFKLGPSDSHAEYVAQFPIKEKGERSCMFCGLLLRSKEREEDHRRSWWKVRSSLCFETTRFFDEERLAKRHQAPARRGEPLSLCFPPPDSQFEIFQRTNVRWKFSREKSREDLELRDLDGGGNLAMVFSYRCKECGMEMPSFAILSHAEHCKKGPGKEGVSLWCQDGVSFVRVELFPLRQ</sequence>
<dbReference type="SUPFAM" id="SSF57667">
    <property type="entry name" value="beta-beta-alpha zinc fingers"/>
    <property type="match status" value="1"/>
</dbReference>
<feature type="region of interest" description="Disordered" evidence="1">
    <location>
        <begin position="216"/>
        <end position="245"/>
    </location>
</feature>
<dbReference type="PROSITE" id="PS00028">
    <property type="entry name" value="ZINC_FINGER_C2H2_1"/>
    <property type="match status" value="1"/>
</dbReference>
<gene>
    <name evidence="3" type="ORF">Cvel_21978</name>
</gene>
<organism evidence="3">
    <name type="scientific">Chromera velia CCMP2878</name>
    <dbReference type="NCBI Taxonomy" id="1169474"/>
    <lineage>
        <taxon>Eukaryota</taxon>
        <taxon>Sar</taxon>
        <taxon>Alveolata</taxon>
        <taxon>Colpodellida</taxon>
        <taxon>Chromeraceae</taxon>
        <taxon>Chromera</taxon>
    </lineage>
</organism>
<dbReference type="InterPro" id="IPR036236">
    <property type="entry name" value="Znf_C2H2_sf"/>
</dbReference>
<feature type="region of interest" description="Disordered" evidence="1">
    <location>
        <begin position="601"/>
        <end position="627"/>
    </location>
</feature>
<feature type="compositionally biased region" description="Low complexity" evidence="1">
    <location>
        <begin position="649"/>
        <end position="669"/>
    </location>
</feature>
<feature type="region of interest" description="Disordered" evidence="1">
    <location>
        <begin position="643"/>
        <end position="669"/>
    </location>
</feature>
<name>A0A0G4GI07_9ALVE</name>
<feature type="compositionally biased region" description="Low complexity" evidence="1">
    <location>
        <begin position="604"/>
        <end position="617"/>
    </location>
</feature>
<protein>
    <recommendedName>
        <fullName evidence="2">C2H2-type domain-containing protein</fullName>
    </recommendedName>
</protein>